<evidence type="ECO:0000313" key="2">
    <source>
        <dbReference type="Proteomes" id="UP000546701"/>
    </source>
</evidence>
<dbReference type="Pfam" id="PF11367">
    <property type="entry name" value="Tail_completion_gp17"/>
    <property type="match status" value="1"/>
</dbReference>
<dbReference type="OrthoDB" id="7450850at2"/>
<comment type="caution">
    <text evidence="1">The sequence shown here is derived from an EMBL/GenBank/DDBJ whole genome shotgun (WGS) entry which is preliminary data.</text>
</comment>
<dbReference type="RefSeq" id="WP_157176937.1">
    <property type="nucleotide sequence ID" value="NZ_BMJP01000005.1"/>
</dbReference>
<protein>
    <recommendedName>
        <fullName evidence="3">DUF3168 domain-containing protein</fullName>
    </recommendedName>
</protein>
<evidence type="ECO:0000313" key="1">
    <source>
        <dbReference type="EMBL" id="MBB5730569.1"/>
    </source>
</evidence>
<dbReference type="InterPro" id="IPR021508">
    <property type="entry name" value="Gp17-like"/>
</dbReference>
<name>A0A7W9BVE3_9SPHN</name>
<evidence type="ECO:0008006" key="3">
    <source>
        <dbReference type="Google" id="ProtNLM"/>
    </source>
</evidence>
<organism evidence="1 2">
    <name type="scientific">Sphingomonas prati</name>
    <dbReference type="NCBI Taxonomy" id="1843237"/>
    <lineage>
        <taxon>Bacteria</taxon>
        <taxon>Pseudomonadati</taxon>
        <taxon>Pseudomonadota</taxon>
        <taxon>Alphaproteobacteria</taxon>
        <taxon>Sphingomonadales</taxon>
        <taxon>Sphingomonadaceae</taxon>
        <taxon>Sphingomonas</taxon>
    </lineage>
</organism>
<gene>
    <name evidence="1" type="ORF">FHS99_003072</name>
</gene>
<dbReference type="EMBL" id="JACIJR010000007">
    <property type="protein sequence ID" value="MBB5730569.1"/>
    <property type="molecule type" value="Genomic_DNA"/>
</dbReference>
<dbReference type="AlphaFoldDB" id="A0A7W9BVE3"/>
<dbReference type="Proteomes" id="UP000546701">
    <property type="component" value="Unassembled WGS sequence"/>
</dbReference>
<sequence length="131" mass="13756">MSDAAGAVQAALVTALRAGLGDRVTGVFDGPPAEAKLPYAAIGEATTSDWGAKGLEGREHRIAVVLWDEGGRPSRLHALMALAEGAIDEMARELGGHSIVGLLFLRARLVRDAGRPWAGLVEYRVRTVSLG</sequence>
<reference evidence="1 2" key="1">
    <citation type="submission" date="2020-08" db="EMBL/GenBank/DDBJ databases">
        <title>Genomic Encyclopedia of Type Strains, Phase IV (KMG-IV): sequencing the most valuable type-strain genomes for metagenomic binning, comparative biology and taxonomic classification.</title>
        <authorList>
            <person name="Goeker M."/>
        </authorList>
    </citation>
    <scope>NUCLEOTIDE SEQUENCE [LARGE SCALE GENOMIC DNA]</scope>
    <source>
        <strain evidence="1 2">DSM 103336</strain>
    </source>
</reference>
<proteinExistence type="predicted"/>
<accession>A0A7W9BVE3</accession>
<keyword evidence="2" id="KW-1185">Reference proteome</keyword>
<dbReference type="Gene3D" id="3.30.2000.30">
    <property type="match status" value="1"/>
</dbReference>
<dbReference type="InterPro" id="IPR053745">
    <property type="entry name" value="Viral_Tail_Comp_sf"/>
</dbReference>